<evidence type="ECO:0000256" key="6">
    <source>
        <dbReference type="ARBA" id="ARBA00022741"/>
    </source>
</evidence>
<keyword evidence="10" id="KW-0472">Membrane</keyword>
<evidence type="ECO:0000256" key="3">
    <source>
        <dbReference type="ARBA" id="ARBA00022679"/>
    </source>
</evidence>
<dbReference type="InterPro" id="IPR011009">
    <property type="entry name" value="Kinase-like_dom_sf"/>
</dbReference>
<keyword evidence="6 13" id="KW-0547">Nucleotide-binding</keyword>
<sequence length="612" mass="67784">MLLSRLAPASAQQQQPTPPDVGVGRPHHCRDRCGNISVPYPFGIDYGGGCHRHGPGFFLGCNDTYNPPRLHIHGIPNQIEALSLDAGEARVYYKATRECYDARGKLDAGNATEGTVSFGTDDPWRFSADKNRLASFGCPNLGYWASAEAYYISGCMSVCQPKEDSIFSSSGSGPCTGVDCCQSTWLNTNYREYLRRVDDFTVPLVLDWAIRDAANCSAAESNTTDYACRSTNSRCVNSTNGPGYQCKCEVGFEGNPFLHDGCGGVSVGVFLSAFTSFWLYLGLQKRKLIQTKQRFFQQNGGVLLQQQMRSYGSGAGGGFKLFSEEELKKATDNFATDRILGRGGHGIVYKGVLEDKATVVAIKKSKVMEAAQTKEFAKEMLILSQINHRNVVKLLGCCLEVEVPMLVYEFVPNGTLYHYIHNKNLNTNNITFDTRLRIAAESAEALAYMHSSASPPILHGDVKTANILLDDKLTAKVSDFGASKLAPTDELRRRPAGALTRKKALYFEGPEEDRSLVSCFMAAVKAGRYVELLDSQVRNEMRAEVLDEITHLVLQCVSMTGEERPTMKAVAERLEMLRRYQQHPWAQADDDLERQGLLGVEEKNLPYKFNSY</sequence>
<dbReference type="InterPro" id="IPR045274">
    <property type="entry name" value="WAK-like"/>
</dbReference>
<organism evidence="16 17">
    <name type="scientific">Eleusine coracana subsp. coracana</name>
    <dbReference type="NCBI Taxonomy" id="191504"/>
    <lineage>
        <taxon>Eukaryota</taxon>
        <taxon>Viridiplantae</taxon>
        <taxon>Streptophyta</taxon>
        <taxon>Embryophyta</taxon>
        <taxon>Tracheophyta</taxon>
        <taxon>Spermatophyta</taxon>
        <taxon>Magnoliopsida</taxon>
        <taxon>Liliopsida</taxon>
        <taxon>Poales</taxon>
        <taxon>Poaceae</taxon>
        <taxon>PACMAD clade</taxon>
        <taxon>Chloridoideae</taxon>
        <taxon>Cynodonteae</taxon>
        <taxon>Eleusininae</taxon>
        <taxon>Eleusine</taxon>
    </lineage>
</organism>
<evidence type="ECO:0000256" key="1">
    <source>
        <dbReference type="ARBA" id="ARBA00004479"/>
    </source>
</evidence>
<dbReference type="GO" id="GO:0004674">
    <property type="term" value="F:protein serine/threonine kinase activity"/>
    <property type="evidence" value="ECO:0007669"/>
    <property type="project" value="UniProtKB-KW"/>
</dbReference>
<dbReference type="Proteomes" id="UP001054889">
    <property type="component" value="Unassembled WGS sequence"/>
</dbReference>
<feature type="domain" description="Protein kinase" evidence="15">
    <location>
        <begin position="334"/>
        <end position="586"/>
    </location>
</feature>
<evidence type="ECO:0000256" key="14">
    <source>
        <dbReference type="SAM" id="MobiDB-lite"/>
    </source>
</evidence>
<evidence type="ECO:0000256" key="10">
    <source>
        <dbReference type="ARBA" id="ARBA00023136"/>
    </source>
</evidence>
<proteinExistence type="predicted"/>
<dbReference type="SMART" id="SM00220">
    <property type="entry name" value="S_TKc"/>
    <property type="match status" value="1"/>
</dbReference>
<dbReference type="InterPro" id="IPR017441">
    <property type="entry name" value="Protein_kinase_ATP_BS"/>
</dbReference>
<dbReference type="PANTHER" id="PTHR27005">
    <property type="entry name" value="WALL-ASSOCIATED RECEPTOR KINASE-LIKE 21"/>
    <property type="match status" value="1"/>
</dbReference>
<evidence type="ECO:0000256" key="4">
    <source>
        <dbReference type="ARBA" id="ARBA00022692"/>
    </source>
</evidence>
<keyword evidence="17" id="KW-1185">Reference proteome</keyword>
<dbReference type="GO" id="GO:0007166">
    <property type="term" value="P:cell surface receptor signaling pathway"/>
    <property type="evidence" value="ECO:0007669"/>
    <property type="project" value="InterPro"/>
</dbReference>
<evidence type="ECO:0000256" key="7">
    <source>
        <dbReference type="ARBA" id="ARBA00022777"/>
    </source>
</evidence>
<feature type="region of interest" description="Disordered" evidence="14">
    <location>
        <begin position="1"/>
        <end position="26"/>
    </location>
</feature>
<dbReference type="PROSITE" id="PS00108">
    <property type="entry name" value="PROTEIN_KINASE_ST"/>
    <property type="match status" value="1"/>
</dbReference>
<dbReference type="Gene3D" id="3.30.200.20">
    <property type="entry name" value="Phosphorylase Kinase, domain 1"/>
    <property type="match status" value="1"/>
</dbReference>
<keyword evidence="11" id="KW-1015">Disulfide bond</keyword>
<dbReference type="GO" id="GO:0005886">
    <property type="term" value="C:plasma membrane"/>
    <property type="evidence" value="ECO:0007669"/>
    <property type="project" value="TreeGrafter"/>
</dbReference>
<keyword evidence="9" id="KW-1133">Transmembrane helix</keyword>
<dbReference type="Pfam" id="PF07714">
    <property type="entry name" value="PK_Tyr_Ser-Thr"/>
    <property type="match status" value="1"/>
</dbReference>
<dbReference type="Gene3D" id="1.10.510.10">
    <property type="entry name" value="Transferase(Phosphotransferase) domain 1"/>
    <property type="match status" value="2"/>
</dbReference>
<keyword evidence="5" id="KW-0732">Signal</keyword>
<evidence type="ECO:0000256" key="8">
    <source>
        <dbReference type="ARBA" id="ARBA00022840"/>
    </source>
</evidence>
<evidence type="ECO:0000256" key="12">
    <source>
        <dbReference type="ARBA" id="ARBA00023180"/>
    </source>
</evidence>
<dbReference type="InterPro" id="IPR025287">
    <property type="entry name" value="WAK_GUB"/>
</dbReference>
<dbReference type="PROSITE" id="PS50011">
    <property type="entry name" value="PROTEIN_KINASE_DOM"/>
    <property type="match status" value="1"/>
</dbReference>
<keyword evidence="3" id="KW-0808">Transferase</keyword>
<dbReference type="FunFam" id="3.30.200.20:FF:000043">
    <property type="entry name" value="Wall-associated receptor kinase 2"/>
    <property type="match status" value="1"/>
</dbReference>
<gene>
    <name evidence="16" type="primary">ga15858</name>
    <name evidence="16" type="ORF">PR202_ga15858</name>
</gene>
<evidence type="ECO:0000313" key="17">
    <source>
        <dbReference type="Proteomes" id="UP001054889"/>
    </source>
</evidence>
<keyword evidence="7" id="KW-0418">Kinase</keyword>
<evidence type="ECO:0000256" key="11">
    <source>
        <dbReference type="ARBA" id="ARBA00023157"/>
    </source>
</evidence>
<keyword evidence="4" id="KW-0812">Transmembrane</keyword>
<dbReference type="EMBL" id="BQKI01000007">
    <property type="protein sequence ID" value="GJM98818.1"/>
    <property type="molecule type" value="Genomic_DNA"/>
</dbReference>
<keyword evidence="12" id="KW-0325">Glycoprotein</keyword>
<comment type="subcellular location">
    <subcellularLocation>
        <location evidence="1">Membrane</location>
        <topology evidence="1">Single-pass type I membrane protein</topology>
    </subcellularLocation>
</comment>
<dbReference type="InterPro" id="IPR001245">
    <property type="entry name" value="Ser-Thr/Tyr_kinase_cat_dom"/>
</dbReference>
<comment type="caution">
    <text evidence="16">The sequence shown here is derived from an EMBL/GenBank/DDBJ whole genome shotgun (WGS) entry which is preliminary data.</text>
</comment>
<keyword evidence="8 13" id="KW-0067">ATP-binding</keyword>
<evidence type="ECO:0000313" key="16">
    <source>
        <dbReference type="EMBL" id="GJM98818.1"/>
    </source>
</evidence>
<dbReference type="Pfam" id="PF13947">
    <property type="entry name" value="GUB_WAK_bind"/>
    <property type="match status" value="1"/>
</dbReference>
<evidence type="ECO:0000256" key="9">
    <source>
        <dbReference type="ARBA" id="ARBA00022989"/>
    </source>
</evidence>
<accession>A0AAV5CLC7</accession>
<protein>
    <recommendedName>
        <fullName evidence="15">Protein kinase domain-containing protein</fullName>
    </recommendedName>
</protein>
<dbReference type="InterPro" id="IPR000719">
    <property type="entry name" value="Prot_kinase_dom"/>
</dbReference>
<dbReference type="PANTHER" id="PTHR27005:SF394">
    <property type="entry name" value="OS02G0808100 PROTEIN"/>
    <property type="match status" value="1"/>
</dbReference>
<name>A0AAV5CLC7_ELECO</name>
<keyword evidence="2" id="KW-0723">Serine/threonine-protein kinase</keyword>
<evidence type="ECO:0000256" key="5">
    <source>
        <dbReference type="ARBA" id="ARBA00022729"/>
    </source>
</evidence>
<evidence type="ECO:0000259" key="15">
    <source>
        <dbReference type="PROSITE" id="PS50011"/>
    </source>
</evidence>
<dbReference type="InterPro" id="IPR008271">
    <property type="entry name" value="Ser/Thr_kinase_AS"/>
</dbReference>
<dbReference type="GO" id="GO:0030247">
    <property type="term" value="F:polysaccharide binding"/>
    <property type="evidence" value="ECO:0007669"/>
    <property type="project" value="InterPro"/>
</dbReference>
<evidence type="ECO:0000256" key="2">
    <source>
        <dbReference type="ARBA" id="ARBA00022527"/>
    </source>
</evidence>
<evidence type="ECO:0000256" key="13">
    <source>
        <dbReference type="PROSITE-ProRule" id="PRU10141"/>
    </source>
</evidence>
<dbReference type="SUPFAM" id="SSF56112">
    <property type="entry name" value="Protein kinase-like (PK-like)"/>
    <property type="match status" value="1"/>
</dbReference>
<dbReference type="PROSITE" id="PS00107">
    <property type="entry name" value="PROTEIN_KINASE_ATP"/>
    <property type="match status" value="1"/>
</dbReference>
<dbReference type="GO" id="GO:0005524">
    <property type="term" value="F:ATP binding"/>
    <property type="evidence" value="ECO:0007669"/>
    <property type="project" value="UniProtKB-UniRule"/>
</dbReference>
<reference evidence="16" key="1">
    <citation type="journal article" date="2018" name="DNA Res.">
        <title>Multiple hybrid de novo genome assembly of finger millet, an orphan allotetraploid crop.</title>
        <authorList>
            <person name="Hatakeyama M."/>
            <person name="Aluri S."/>
            <person name="Balachadran M.T."/>
            <person name="Sivarajan S.R."/>
            <person name="Patrignani A."/>
            <person name="Gruter S."/>
            <person name="Poveda L."/>
            <person name="Shimizu-Inatsugi R."/>
            <person name="Baeten J."/>
            <person name="Francoijs K.J."/>
            <person name="Nataraja K.N."/>
            <person name="Reddy Y.A.N."/>
            <person name="Phadnis S."/>
            <person name="Ravikumar R.L."/>
            <person name="Schlapbach R."/>
            <person name="Sreeman S.M."/>
            <person name="Shimizu K.K."/>
        </authorList>
    </citation>
    <scope>NUCLEOTIDE SEQUENCE</scope>
</reference>
<dbReference type="AlphaFoldDB" id="A0AAV5CLC7"/>
<feature type="binding site" evidence="13">
    <location>
        <position position="364"/>
    </location>
    <ligand>
        <name>ATP</name>
        <dbReference type="ChEBI" id="CHEBI:30616"/>
    </ligand>
</feature>
<reference evidence="16" key="2">
    <citation type="submission" date="2021-12" db="EMBL/GenBank/DDBJ databases">
        <title>Resequencing data analysis of finger millet.</title>
        <authorList>
            <person name="Hatakeyama M."/>
            <person name="Aluri S."/>
            <person name="Balachadran M.T."/>
            <person name="Sivarajan S.R."/>
            <person name="Poveda L."/>
            <person name="Shimizu-Inatsugi R."/>
            <person name="Schlapbach R."/>
            <person name="Sreeman S.M."/>
            <person name="Shimizu K.K."/>
        </authorList>
    </citation>
    <scope>NUCLEOTIDE SEQUENCE</scope>
</reference>